<name>A0A3G5AG00_9VIRU</name>
<organism evidence="2">
    <name type="scientific">Solumvirus sp</name>
    <dbReference type="NCBI Taxonomy" id="2487773"/>
    <lineage>
        <taxon>Viruses</taxon>
        <taxon>Pithoviruses</taxon>
    </lineage>
</organism>
<feature type="compositionally biased region" description="Low complexity" evidence="1">
    <location>
        <begin position="84"/>
        <end position="110"/>
    </location>
</feature>
<evidence type="ECO:0000313" key="2">
    <source>
        <dbReference type="EMBL" id="AYV86135.1"/>
    </source>
</evidence>
<dbReference type="EMBL" id="MK072498">
    <property type="protein sequence ID" value="AYV86135.1"/>
    <property type="molecule type" value="Genomic_DNA"/>
</dbReference>
<feature type="region of interest" description="Disordered" evidence="1">
    <location>
        <begin position="52"/>
        <end position="161"/>
    </location>
</feature>
<feature type="compositionally biased region" description="Basic residues" evidence="1">
    <location>
        <begin position="52"/>
        <end position="75"/>
    </location>
</feature>
<evidence type="ECO:0000256" key="1">
    <source>
        <dbReference type="SAM" id="MobiDB-lite"/>
    </source>
</evidence>
<feature type="compositionally biased region" description="Acidic residues" evidence="1">
    <location>
        <begin position="130"/>
        <end position="140"/>
    </location>
</feature>
<proteinExistence type="predicted"/>
<sequence length="279" mass="30451">MPKHRIDFQADVASVKLFHRALKLTDARSALKRLQQTYTALKRAAHFSKKVIKSFSRPHSKKSSRSAGSRSKRKTIVIPDKSDSSSSSSDSKSSSSSSSDSESSSSSSDSSDNDCDNCELDGFKKNKDDSESDDSDGSDDEKDKKDNLYDDESNSKKKKKKDQMECYDGVCKISTMDGKTTAASGRTNSFNIPPLMNDNKHNAFVIKKQDPVKDGRINIGGVVDLTPALESVIKIMSPLFTDLANKALPSQDVTTVSAAAQVSVPTTENNKQVHDQPTK</sequence>
<reference evidence="2" key="1">
    <citation type="submission" date="2018-10" db="EMBL/GenBank/DDBJ databases">
        <title>Hidden diversity of soil giant viruses.</title>
        <authorList>
            <person name="Schulz F."/>
            <person name="Alteio L."/>
            <person name="Goudeau D."/>
            <person name="Ryan E.M."/>
            <person name="Malmstrom R.R."/>
            <person name="Blanchard J."/>
            <person name="Woyke T."/>
        </authorList>
    </citation>
    <scope>NUCLEOTIDE SEQUENCE</scope>
    <source>
        <strain evidence="2">SMV1</strain>
    </source>
</reference>
<accession>A0A3G5AG00</accession>
<gene>
    <name evidence="2" type="ORF">Solumvirus1_10</name>
</gene>
<protein>
    <submittedName>
        <fullName evidence="2">Uncharacterized protein</fullName>
    </submittedName>
</protein>